<organism evidence="1">
    <name type="scientific">Rhizopus microsporus var. microsporus</name>
    <dbReference type="NCBI Taxonomy" id="86635"/>
    <lineage>
        <taxon>Eukaryota</taxon>
        <taxon>Fungi</taxon>
        <taxon>Fungi incertae sedis</taxon>
        <taxon>Mucoromycota</taxon>
        <taxon>Mucoromycotina</taxon>
        <taxon>Mucoromycetes</taxon>
        <taxon>Mucorales</taxon>
        <taxon>Mucorineae</taxon>
        <taxon>Rhizopodaceae</taxon>
        <taxon>Rhizopus</taxon>
    </lineage>
</organism>
<dbReference type="AlphaFoldDB" id="A0A1X0RH60"/>
<dbReference type="Gene3D" id="2.170.270.10">
    <property type="entry name" value="SET domain"/>
    <property type="match status" value="1"/>
</dbReference>
<gene>
    <name evidence="1" type="ORF">BCV72DRAFT_300926</name>
</gene>
<accession>A0A1X0RH60</accession>
<dbReference type="Proteomes" id="UP000242414">
    <property type="component" value="Unassembled WGS sequence"/>
</dbReference>
<reference evidence="1" key="1">
    <citation type="journal article" date="2016" name="Proc. Natl. Acad. Sci. U.S.A.">
        <title>Lipid metabolic changes in an early divergent fungus govern the establishment of a mutualistic symbiosis with endobacteria.</title>
        <authorList>
            <person name="Lastovetsky O.A."/>
            <person name="Gaspar M.L."/>
            <person name="Mondo S.J."/>
            <person name="LaButti K.M."/>
            <person name="Sandor L."/>
            <person name="Grigoriev I.V."/>
            <person name="Henry S.A."/>
            <person name="Pawlowska T.E."/>
        </authorList>
    </citation>
    <scope>NUCLEOTIDE SEQUENCE [LARGE SCALE GENOMIC DNA]</scope>
    <source>
        <strain evidence="1">ATCC 52814</strain>
    </source>
</reference>
<protein>
    <recommendedName>
        <fullName evidence="2">SET domain-containing protein</fullName>
    </recommendedName>
</protein>
<sequence>MIFLTDRHRAAIRGLIRQYKNKTNKLKDSLLDLDCFRRMEVKELREFKKHLSLYCQCVHSSSGVEFRTTKVYTGSPEVKMVASEVLGTPMYLTRCASVMAKVTEQLDIGDDCWWVISRRGQDYVLPSPIRFFIKQCYGKTGSMKLAPRINTKVKAKDEITLFYGGDYFGKNNVECRCFTCRTIKGKAPSQSSSRSGSKKH</sequence>
<dbReference type="EMBL" id="KV921857">
    <property type="protein sequence ID" value="ORE11336.1"/>
    <property type="molecule type" value="Genomic_DNA"/>
</dbReference>
<evidence type="ECO:0008006" key="2">
    <source>
        <dbReference type="Google" id="ProtNLM"/>
    </source>
</evidence>
<dbReference type="InterPro" id="IPR046341">
    <property type="entry name" value="SET_dom_sf"/>
</dbReference>
<evidence type="ECO:0000313" key="1">
    <source>
        <dbReference type="EMBL" id="ORE11336.1"/>
    </source>
</evidence>
<dbReference type="VEuPathDB" id="FungiDB:BCV72DRAFT_300926"/>
<proteinExistence type="predicted"/>
<name>A0A1X0RH60_RHIZD</name>
<dbReference type="OrthoDB" id="3265353at2759"/>